<name>A0A9X4M6W2_9CYAN</name>
<dbReference type="Proteomes" id="UP001152872">
    <property type="component" value="Unassembled WGS sequence"/>
</dbReference>
<dbReference type="AlphaFoldDB" id="A0A9X4M6W2"/>
<sequence>MIESKLELPIETSPDLATDLYEVDFYAWTQEQSELLRLGQWHSLDIVNLVEEIESLGKQQKQELRNRLGVLIGHLLKWEFQTELRGKSWRSNIIEQRDRITLHLKDNPSLKSYLNEAVIEAYRLSLSLVVRETPFDYPDLPPDCPYAIAQILDPQFPEDLLLC</sequence>
<gene>
    <name evidence="1" type="ORF">FEV09_05300</name>
</gene>
<keyword evidence="2" id="KW-1185">Reference proteome</keyword>
<dbReference type="InterPro" id="IPR002636">
    <property type="entry name" value="DUF29"/>
</dbReference>
<organism evidence="1 2">
    <name type="scientific">Pseudanabaena catenata USMAC16</name>
    <dbReference type="NCBI Taxonomy" id="1855837"/>
    <lineage>
        <taxon>Bacteria</taxon>
        <taxon>Bacillati</taxon>
        <taxon>Cyanobacteriota</taxon>
        <taxon>Cyanophyceae</taxon>
        <taxon>Pseudanabaenales</taxon>
        <taxon>Pseudanabaenaceae</taxon>
        <taxon>Pseudanabaena</taxon>
    </lineage>
</organism>
<dbReference type="EMBL" id="VBTY01000028">
    <property type="protein sequence ID" value="MDG3493969.1"/>
    <property type="molecule type" value="Genomic_DNA"/>
</dbReference>
<reference evidence="1" key="1">
    <citation type="submission" date="2019-05" db="EMBL/GenBank/DDBJ databases">
        <title>Whole genome sequencing of Pseudanabaena catenata USMAC16.</title>
        <authorList>
            <person name="Khan Z."/>
            <person name="Omar W.M."/>
            <person name="Convey P."/>
            <person name="Merican F."/>
            <person name="Najimudin N."/>
        </authorList>
    </citation>
    <scope>NUCLEOTIDE SEQUENCE</scope>
    <source>
        <strain evidence="1">USMAC16</strain>
    </source>
</reference>
<accession>A0A9X4M6W2</accession>
<protein>
    <submittedName>
        <fullName evidence="1">DUF29 domain-containing protein</fullName>
    </submittedName>
</protein>
<dbReference type="PANTHER" id="PTHR34235:SF4">
    <property type="entry name" value="SLR0291 PROTEIN"/>
    <property type="match status" value="1"/>
</dbReference>
<proteinExistence type="predicted"/>
<dbReference type="Gene3D" id="1.20.1220.20">
    <property type="entry name" value="Uncharcterised protein PF01724"/>
    <property type="match status" value="1"/>
</dbReference>
<evidence type="ECO:0000313" key="1">
    <source>
        <dbReference type="EMBL" id="MDG3493969.1"/>
    </source>
</evidence>
<evidence type="ECO:0000313" key="2">
    <source>
        <dbReference type="Proteomes" id="UP001152872"/>
    </source>
</evidence>
<dbReference type="Pfam" id="PF01724">
    <property type="entry name" value="DUF29"/>
    <property type="match status" value="1"/>
</dbReference>
<comment type="caution">
    <text evidence="1">The sequence shown here is derived from an EMBL/GenBank/DDBJ whole genome shotgun (WGS) entry which is preliminary data.</text>
</comment>
<dbReference type="PANTHER" id="PTHR34235">
    <property type="entry name" value="SLR1203 PROTEIN-RELATED"/>
    <property type="match status" value="1"/>
</dbReference>
<dbReference type="RefSeq" id="WP_009626028.1">
    <property type="nucleotide sequence ID" value="NZ_VBTY01000028.1"/>
</dbReference>